<organism evidence="3 4">
    <name type="scientific">Stieleria maiorica</name>
    <dbReference type="NCBI Taxonomy" id="2795974"/>
    <lineage>
        <taxon>Bacteria</taxon>
        <taxon>Pseudomonadati</taxon>
        <taxon>Planctomycetota</taxon>
        <taxon>Planctomycetia</taxon>
        <taxon>Pirellulales</taxon>
        <taxon>Pirellulaceae</taxon>
        <taxon>Stieleria</taxon>
    </lineage>
</organism>
<dbReference type="KEGG" id="smam:Mal15_41130"/>
<feature type="domain" description="Hemerythrin-like" evidence="2">
    <location>
        <begin position="36"/>
        <end position="161"/>
    </location>
</feature>
<name>A0A5B9MK43_9BACT</name>
<gene>
    <name evidence="3" type="ORF">Mal15_41130</name>
</gene>
<evidence type="ECO:0000259" key="2">
    <source>
        <dbReference type="Pfam" id="PF01814"/>
    </source>
</evidence>
<feature type="region of interest" description="Disordered" evidence="1">
    <location>
        <begin position="1"/>
        <end position="24"/>
    </location>
</feature>
<dbReference type="InterPro" id="IPR012312">
    <property type="entry name" value="Hemerythrin-like"/>
</dbReference>
<keyword evidence="4" id="KW-1185">Reference proteome</keyword>
<dbReference type="EMBL" id="CP036264">
    <property type="protein sequence ID" value="QEG00045.1"/>
    <property type="molecule type" value="Genomic_DNA"/>
</dbReference>
<accession>A0A5B9MK43</accession>
<reference evidence="3 4" key="1">
    <citation type="submission" date="2019-02" db="EMBL/GenBank/DDBJ databases">
        <title>Planctomycetal bacteria perform biofilm scaping via a novel small molecule.</title>
        <authorList>
            <person name="Jeske O."/>
            <person name="Boedeker C."/>
            <person name="Wiegand S."/>
            <person name="Breitling P."/>
            <person name="Kallscheuer N."/>
            <person name="Jogler M."/>
            <person name="Rohde M."/>
            <person name="Petersen J."/>
            <person name="Medema M.H."/>
            <person name="Surup F."/>
            <person name="Jogler C."/>
        </authorList>
    </citation>
    <scope>NUCLEOTIDE SEQUENCE [LARGE SCALE GENOMIC DNA]</scope>
    <source>
        <strain evidence="3 4">Mal15</strain>
    </source>
</reference>
<protein>
    <recommendedName>
        <fullName evidence="2">Hemerythrin-like domain-containing protein</fullName>
    </recommendedName>
</protein>
<dbReference type="AlphaFoldDB" id="A0A5B9MK43"/>
<dbReference type="Pfam" id="PF01814">
    <property type="entry name" value="Hemerythrin"/>
    <property type="match status" value="1"/>
</dbReference>
<evidence type="ECO:0000313" key="3">
    <source>
        <dbReference type="EMBL" id="QEG00045.1"/>
    </source>
</evidence>
<evidence type="ECO:0000313" key="4">
    <source>
        <dbReference type="Proteomes" id="UP000321353"/>
    </source>
</evidence>
<proteinExistence type="predicted"/>
<dbReference type="RefSeq" id="WP_147869350.1">
    <property type="nucleotide sequence ID" value="NZ_CP036264.1"/>
</dbReference>
<evidence type="ECO:0000256" key="1">
    <source>
        <dbReference type="SAM" id="MobiDB-lite"/>
    </source>
</evidence>
<sequence>MSDALAPSNQRAAGKSSGEGLASKPAGRLTVNAAFLREIKDDNRQLKSLWDRLVPMFSHPETVKNHWPELIASLAELRDQLAIHFSLEEAYGYFDDAVDIAPHLSLTAESLRSQHSSLYSQIRDLADGILELNSEAAEHVTKLMRRFKAFKKSFENHEESELKLILESVDDDLGVGD</sequence>
<dbReference type="Proteomes" id="UP000321353">
    <property type="component" value="Chromosome"/>
</dbReference>